<dbReference type="InterPro" id="IPR038267">
    <property type="entry name" value="ECF_sigma_eff"/>
</dbReference>
<comment type="caution">
    <text evidence="4">The sequence shown here is derived from an EMBL/GenBank/DDBJ whole genome shotgun (WGS) entry which is preliminary data.</text>
</comment>
<organism evidence="4 5">
    <name type="scientific">Bacillus suaedaesalsae</name>
    <dbReference type="NCBI Taxonomy" id="2810349"/>
    <lineage>
        <taxon>Bacteria</taxon>
        <taxon>Bacillati</taxon>
        <taxon>Bacillota</taxon>
        <taxon>Bacilli</taxon>
        <taxon>Bacillales</taxon>
        <taxon>Bacillaceae</taxon>
        <taxon>Bacillus</taxon>
    </lineage>
</organism>
<evidence type="ECO:0000313" key="4">
    <source>
        <dbReference type="EMBL" id="MBM6618173.1"/>
    </source>
</evidence>
<dbReference type="Gene3D" id="1.10.3950.10">
    <property type="entry name" value="putative ecf-type sigma factor negative effector from bacillus cereus"/>
    <property type="match status" value="1"/>
</dbReference>
<evidence type="ECO:0000256" key="2">
    <source>
        <dbReference type="SAM" id="Phobius"/>
    </source>
</evidence>
<keyword evidence="2" id="KW-0472">Membrane</keyword>
<keyword evidence="5" id="KW-1185">Reference proteome</keyword>
<dbReference type="Proteomes" id="UP001518925">
    <property type="component" value="Unassembled WGS sequence"/>
</dbReference>
<dbReference type="Pfam" id="PF12207">
    <property type="entry name" value="DUF3600"/>
    <property type="match status" value="1"/>
</dbReference>
<proteinExistence type="predicted"/>
<dbReference type="EMBL" id="JAFELM010000030">
    <property type="protein sequence ID" value="MBM6618173.1"/>
    <property type="molecule type" value="Genomic_DNA"/>
</dbReference>
<name>A0ABS2DI80_9BACI</name>
<feature type="transmembrane region" description="Helical" evidence="2">
    <location>
        <begin position="44"/>
        <end position="65"/>
    </location>
</feature>
<keyword evidence="2" id="KW-0812">Transmembrane</keyword>
<evidence type="ECO:0000313" key="5">
    <source>
        <dbReference type="Proteomes" id="UP001518925"/>
    </source>
</evidence>
<dbReference type="InterPro" id="IPR022019">
    <property type="entry name" value="DUF3600"/>
</dbReference>
<sequence>MNLTNQLRESLQETGSNIHPPTDLKKKVMNNFDNRNKSNIKNKLLTVALVATLVIPTSAFTYQTYIADDFYGSFENMKKHFANVTMESFLLLNAKLTQAKGDLGSDEFSEFKELLNVITEAKLTYGDRYGNINYDAIPLEKEEELKATMMEIQPYFDTLNGNPSSKEVLTSEEYDTYIEALMTFEKIVVQSGLNPSERIKIEDVSIELQEPFQKARDFMEYVNNKKIQ</sequence>
<evidence type="ECO:0000256" key="1">
    <source>
        <dbReference type="SAM" id="MobiDB-lite"/>
    </source>
</evidence>
<feature type="region of interest" description="Disordered" evidence="1">
    <location>
        <begin position="1"/>
        <end position="25"/>
    </location>
</feature>
<keyword evidence="2" id="KW-1133">Transmembrane helix</keyword>
<accession>A0ABS2DI80</accession>
<feature type="compositionally biased region" description="Polar residues" evidence="1">
    <location>
        <begin position="1"/>
        <end position="19"/>
    </location>
</feature>
<reference evidence="4 5" key="1">
    <citation type="submission" date="2021-02" db="EMBL/GenBank/DDBJ databases">
        <title>Bacillus sp. RD4P76, an endophyte from a halophyte.</title>
        <authorList>
            <person name="Sun J.-Q."/>
        </authorList>
    </citation>
    <scope>NUCLEOTIDE SEQUENCE [LARGE SCALE GENOMIC DNA]</scope>
    <source>
        <strain evidence="4 5">RD4P76</strain>
    </source>
</reference>
<evidence type="ECO:0000259" key="3">
    <source>
        <dbReference type="Pfam" id="PF12207"/>
    </source>
</evidence>
<protein>
    <submittedName>
        <fullName evidence="4">DUF3600 domain-containing protein</fullName>
    </submittedName>
</protein>
<feature type="domain" description="DUF3600" evidence="3">
    <location>
        <begin position="66"/>
        <end position="225"/>
    </location>
</feature>
<gene>
    <name evidence="4" type="ORF">JR050_10935</name>
</gene>